<name>A0A6A4PTE5_LUPAL</name>
<dbReference type="AlphaFoldDB" id="A0A6A4PTE5"/>
<organism evidence="1 2">
    <name type="scientific">Lupinus albus</name>
    <name type="common">White lupine</name>
    <name type="synonym">Lupinus termis</name>
    <dbReference type="NCBI Taxonomy" id="3870"/>
    <lineage>
        <taxon>Eukaryota</taxon>
        <taxon>Viridiplantae</taxon>
        <taxon>Streptophyta</taxon>
        <taxon>Embryophyta</taxon>
        <taxon>Tracheophyta</taxon>
        <taxon>Spermatophyta</taxon>
        <taxon>Magnoliopsida</taxon>
        <taxon>eudicotyledons</taxon>
        <taxon>Gunneridae</taxon>
        <taxon>Pentapetalae</taxon>
        <taxon>rosids</taxon>
        <taxon>fabids</taxon>
        <taxon>Fabales</taxon>
        <taxon>Fabaceae</taxon>
        <taxon>Papilionoideae</taxon>
        <taxon>50 kb inversion clade</taxon>
        <taxon>genistoids sensu lato</taxon>
        <taxon>core genistoids</taxon>
        <taxon>Genisteae</taxon>
        <taxon>Lupinus</taxon>
    </lineage>
</organism>
<protein>
    <submittedName>
        <fullName evidence="1">Uncharacterized protein</fullName>
    </submittedName>
</protein>
<comment type="caution">
    <text evidence="1">The sequence shown here is derived from an EMBL/GenBank/DDBJ whole genome shotgun (WGS) entry which is preliminary data.</text>
</comment>
<dbReference type="OrthoDB" id="1403417at2759"/>
<evidence type="ECO:0000313" key="2">
    <source>
        <dbReference type="Proteomes" id="UP000447434"/>
    </source>
</evidence>
<evidence type="ECO:0000313" key="1">
    <source>
        <dbReference type="EMBL" id="KAE9604719.1"/>
    </source>
</evidence>
<proteinExistence type="predicted"/>
<dbReference type="EMBL" id="WOCE01000011">
    <property type="protein sequence ID" value="KAE9604719.1"/>
    <property type="molecule type" value="Genomic_DNA"/>
</dbReference>
<sequence>MFHYNVDYALFHILQYTNRDLYNYLVRTNMCAKIILPSQTLILFPTESEFWYLGMIFPGATIFVEQMEMHTSNNRLWARG</sequence>
<keyword evidence="2" id="KW-1185">Reference proteome</keyword>
<accession>A0A6A4PTE5</accession>
<gene>
    <name evidence="1" type="ORF">Lalb_Chr11g0074751</name>
</gene>
<dbReference type="Proteomes" id="UP000447434">
    <property type="component" value="Chromosome 11"/>
</dbReference>
<reference evidence="2" key="1">
    <citation type="journal article" date="2020" name="Nat. Commun.">
        <title>Genome sequence of the cluster root forming white lupin.</title>
        <authorList>
            <person name="Hufnagel B."/>
            <person name="Marques A."/>
            <person name="Soriano A."/>
            <person name="Marques L."/>
            <person name="Divol F."/>
            <person name="Doumas P."/>
            <person name="Sallet E."/>
            <person name="Mancinotti D."/>
            <person name="Carrere S."/>
            <person name="Marande W."/>
            <person name="Arribat S."/>
            <person name="Keller J."/>
            <person name="Huneau C."/>
            <person name="Blein T."/>
            <person name="Aime D."/>
            <person name="Laguerre M."/>
            <person name="Taylor J."/>
            <person name="Schubert V."/>
            <person name="Nelson M."/>
            <person name="Geu-Flores F."/>
            <person name="Crespi M."/>
            <person name="Gallardo-Guerrero K."/>
            <person name="Delaux P.-M."/>
            <person name="Salse J."/>
            <person name="Berges H."/>
            <person name="Guyot R."/>
            <person name="Gouzy J."/>
            <person name="Peret B."/>
        </authorList>
    </citation>
    <scope>NUCLEOTIDE SEQUENCE [LARGE SCALE GENOMIC DNA]</scope>
    <source>
        <strain evidence="2">cv. Amiga</strain>
    </source>
</reference>